<proteinExistence type="predicted"/>
<keyword evidence="3" id="KW-1185">Reference proteome</keyword>
<feature type="transmembrane region" description="Helical" evidence="1">
    <location>
        <begin position="20"/>
        <end position="38"/>
    </location>
</feature>
<reference evidence="2 3" key="1">
    <citation type="journal article" date="2018" name="Mol. Biol. Evol.">
        <title>Analysis of the draft genome of the red seaweed Gracilariopsis chorda provides insights into genome size evolution in Rhodophyta.</title>
        <authorList>
            <person name="Lee J."/>
            <person name="Yang E.C."/>
            <person name="Graf L."/>
            <person name="Yang J.H."/>
            <person name="Qiu H."/>
            <person name="Zel Zion U."/>
            <person name="Chan C.X."/>
            <person name="Stephens T.G."/>
            <person name="Weber A.P.M."/>
            <person name="Boo G.H."/>
            <person name="Boo S.M."/>
            <person name="Kim K.M."/>
            <person name="Shin Y."/>
            <person name="Jung M."/>
            <person name="Lee S.J."/>
            <person name="Yim H.S."/>
            <person name="Lee J.H."/>
            <person name="Bhattacharya D."/>
            <person name="Yoon H.S."/>
        </authorList>
    </citation>
    <scope>NUCLEOTIDE SEQUENCE [LARGE SCALE GENOMIC DNA]</scope>
    <source>
        <strain evidence="2 3">SKKU-2015</strain>
        <tissue evidence="2">Whole body</tissue>
    </source>
</reference>
<evidence type="ECO:0000256" key="1">
    <source>
        <dbReference type="SAM" id="Phobius"/>
    </source>
</evidence>
<dbReference type="Proteomes" id="UP000247409">
    <property type="component" value="Unassembled WGS sequence"/>
</dbReference>
<feature type="transmembrane region" description="Helical" evidence="1">
    <location>
        <begin position="455"/>
        <end position="477"/>
    </location>
</feature>
<dbReference type="AlphaFoldDB" id="A0A2V3INU1"/>
<feature type="transmembrane region" description="Helical" evidence="1">
    <location>
        <begin position="93"/>
        <end position="114"/>
    </location>
</feature>
<sequence>METAPPSVDGTLGPSVYSLQTNIGQFLLILLLVNELVLRPLQELFKDHWVYCAARSVVSGGNAIQIRSAPRLLRAIGIENFVSSPESRPRCRLLASQMFRIVLLVFLIIAAAIFERTVDQKRLATVSTFSTSSPANDSISVKTGQTMLMSPFPVFGLTEQEARDIAPFQSSGTNSSSKYIVREHPNLAAQYISSCVRQLNDSYTVVYVGAVVQAEGRQTVMCLDGTGGSENRTAARFFSSSPGVTGVNVKSITLSRLSNEKGLSSDSITGVFAADIVDENDKEYKGYAAVTKRSHYDSNVVWSVYALVRRDDSFVWRVSVRLYKSGQTVCDARPCFGENPSLKYTGTWTFDDDEYICPDGEPRPFIRKEKDKLQTVSLEMFPASNQNESANNGDLLAWLIETDYARFVAAEVFEWELRSRVRSDRMFYSIHEGERLAVADGGVKEVVVMGRTQTVVFLTAIATLLLFTFVSSISNCVQSRRLNLGSEIVSFQAVAGMYRSESGSKAPTRDVALNVGLIDTAHDTQHLGLVDEGMACVRRPFVPLD</sequence>
<name>A0A2V3INU1_9FLOR</name>
<evidence type="ECO:0000313" key="2">
    <source>
        <dbReference type="EMBL" id="PXF43742.1"/>
    </source>
</evidence>
<keyword evidence="1" id="KW-0812">Transmembrane</keyword>
<organism evidence="2 3">
    <name type="scientific">Gracilariopsis chorda</name>
    <dbReference type="NCBI Taxonomy" id="448386"/>
    <lineage>
        <taxon>Eukaryota</taxon>
        <taxon>Rhodophyta</taxon>
        <taxon>Florideophyceae</taxon>
        <taxon>Rhodymeniophycidae</taxon>
        <taxon>Gracilariales</taxon>
        <taxon>Gracilariaceae</taxon>
        <taxon>Gracilariopsis</taxon>
    </lineage>
</organism>
<accession>A0A2V3INU1</accession>
<comment type="caution">
    <text evidence="2">The sequence shown here is derived from an EMBL/GenBank/DDBJ whole genome shotgun (WGS) entry which is preliminary data.</text>
</comment>
<evidence type="ECO:0000313" key="3">
    <source>
        <dbReference type="Proteomes" id="UP000247409"/>
    </source>
</evidence>
<keyword evidence="1" id="KW-0472">Membrane</keyword>
<dbReference type="EMBL" id="NBIV01000113">
    <property type="protein sequence ID" value="PXF43742.1"/>
    <property type="molecule type" value="Genomic_DNA"/>
</dbReference>
<gene>
    <name evidence="2" type="ORF">BWQ96_06519</name>
</gene>
<dbReference type="OrthoDB" id="10435232at2759"/>
<protein>
    <submittedName>
        <fullName evidence="2">Uncharacterized protein</fullName>
    </submittedName>
</protein>
<keyword evidence="1" id="KW-1133">Transmembrane helix</keyword>